<dbReference type="Proteomes" id="UP000789920">
    <property type="component" value="Unassembled WGS sequence"/>
</dbReference>
<keyword evidence="2" id="KW-1185">Reference proteome</keyword>
<evidence type="ECO:0000313" key="1">
    <source>
        <dbReference type="EMBL" id="CAG8749990.1"/>
    </source>
</evidence>
<reference evidence="1" key="1">
    <citation type="submission" date="2021-06" db="EMBL/GenBank/DDBJ databases">
        <authorList>
            <person name="Kallberg Y."/>
            <person name="Tangrot J."/>
            <person name="Rosling A."/>
        </authorList>
    </citation>
    <scope>NUCLEOTIDE SEQUENCE</scope>
    <source>
        <strain evidence="1">MA461A</strain>
    </source>
</reference>
<protein>
    <submittedName>
        <fullName evidence="1">25283_t:CDS:1</fullName>
    </submittedName>
</protein>
<dbReference type="EMBL" id="CAJVQC010032008">
    <property type="protein sequence ID" value="CAG8749990.1"/>
    <property type="molecule type" value="Genomic_DNA"/>
</dbReference>
<name>A0ACA9QIK5_9GLOM</name>
<accession>A0ACA9QIK5</accession>
<sequence length="195" mass="22633">MATTTRAKHRQLEEQQSNLSTDDEKYSEDQSLDYVSDNDIFTDVYNKESSSDNEEDNLQEISQISDHGNNQEFNRNVSPKLLIPAKRKKPIRISTKPKSSFVWNFFSQPRDGKVYCQIANCKAVLDELKKTPTSQNQLTLTQILETTKPHTKAQTQKLNNSLLRFIINNVQPLAIVEDKDFIRYSYDLDLKYRLP</sequence>
<evidence type="ECO:0000313" key="2">
    <source>
        <dbReference type="Proteomes" id="UP000789920"/>
    </source>
</evidence>
<feature type="non-terminal residue" evidence="1">
    <location>
        <position position="195"/>
    </location>
</feature>
<comment type="caution">
    <text evidence="1">The sequence shown here is derived from an EMBL/GenBank/DDBJ whole genome shotgun (WGS) entry which is preliminary data.</text>
</comment>
<organism evidence="1 2">
    <name type="scientific">Racocetra persica</name>
    <dbReference type="NCBI Taxonomy" id="160502"/>
    <lineage>
        <taxon>Eukaryota</taxon>
        <taxon>Fungi</taxon>
        <taxon>Fungi incertae sedis</taxon>
        <taxon>Mucoromycota</taxon>
        <taxon>Glomeromycotina</taxon>
        <taxon>Glomeromycetes</taxon>
        <taxon>Diversisporales</taxon>
        <taxon>Gigasporaceae</taxon>
        <taxon>Racocetra</taxon>
    </lineage>
</organism>
<gene>
    <name evidence="1" type="ORF">RPERSI_LOCUS14080</name>
</gene>
<proteinExistence type="predicted"/>